<dbReference type="AlphaFoldDB" id="W0DQ15"/>
<evidence type="ECO:0000259" key="1">
    <source>
        <dbReference type="Pfam" id="PF04168"/>
    </source>
</evidence>
<dbReference type="HOGENOM" id="CLU_071567_1_0_6"/>
<keyword evidence="3" id="KW-1185">Reference proteome</keyword>
<dbReference type="Proteomes" id="UP000005380">
    <property type="component" value="Chromosome"/>
</dbReference>
<reference evidence="2 3" key="1">
    <citation type="submission" date="2013-12" db="EMBL/GenBank/DDBJ databases">
        <authorList>
            <consortium name="DOE Joint Genome Institute"/>
            <person name="Kappler U."/>
            <person name="Huntemann M."/>
            <person name="Han J."/>
            <person name="Chen A."/>
            <person name="Kyrpides N."/>
            <person name="Mavromatis K."/>
            <person name="Markowitz V."/>
            <person name="Palaniappan K."/>
            <person name="Ivanova N."/>
            <person name="Schaumberg A."/>
            <person name="Pati A."/>
            <person name="Liolios K."/>
            <person name="Nordberg H.P."/>
            <person name="Cantor M.N."/>
            <person name="Hua S.X."/>
            <person name="Woyke T."/>
        </authorList>
    </citation>
    <scope>NUCLEOTIDE SEQUENCE [LARGE SCALE GENOMIC DNA]</scope>
    <source>
        <strain evidence="3">AL2</strain>
    </source>
</reference>
<evidence type="ECO:0000313" key="3">
    <source>
        <dbReference type="Proteomes" id="UP000005380"/>
    </source>
</evidence>
<dbReference type="PANTHER" id="PTHR34595">
    <property type="entry name" value="BLR5612 PROTEIN"/>
    <property type="match status" value="1"/>
</dbReference>
<protein>
    <recommendedName>
        <fullName evidence="1">DUF403 domain-containing protein</fullName>
    </recommendedName>
</protein>
<dbReference type="InterPro" id="IPR007296">
    <property type="entry name" value="DUF403"/>
</dbReference>
<dbReference type="eggNOG" id="COG2307">
    <property type="taxonomic scope" value="Bacteria"/>
</dbReference>
<feature type="domain" description="DUF403" evidence="1">
    <location>
        <begin position="1"/>
        <end position="307"/>
    </location>
</feature>
<proteinExistence type="predicted"/>
<accession>W0DQ15</accession>
<dbReference type="Pfam" id="PF04168">
    <property type="entry name" value="Alpha-E"/>
    <property type="match status" value="1"/>
</dbReference>
<dbReference type="KEGG" id="tao:THIAE_01805"/>
<sequence>MLSRVAERVYWVARYIERVENSARMILVHSNLMYDLPKKIDISWYRLIELVSAEALFDELYDAKTEKNVMAMLISDTRNPSSLVSSLRHARENIRTTRDILPKETWNMINQLHLMLASRESDLSSRAKRNDLMEEVIRACQAMTGMFSGTLSQNETFSFLMLGRNLERADMTSRLLDEGGFFLGQQKHLEQVQAYENVLWANVLRSVSGYLMYRQHVQTQINGEDVVRFLLNDRKFPRSVTQCLQTIEQVIQQLPDGELVKQQVASLRVYLQEWRNFEAGSEELHGYLDQLQKHLMSLNNAIYQAWFVHKLQAA</sequence>
<dbReference type="InterPro" id="IPR051680">
    <property type="entry name" value="ATP-dep_Glu-Cys_Ligase-2"/>
</dbReference>
<name>W0DQ15_9GAMM</name>
<dbReference type="PANTHER" id="PTHR34595:SF7">
    <property type="entry name" value="SLL1039 PROTEIN"/>
    <property type="match status" value="1"/>
</dbReference>
<dbReference type="STRING" id="717772.THIAE_01805"/>
<gene>
    <name evidence="2" type="ORF">THIAE_01805</name>
</gene>
<evidence type="ECO:0000313" key="2">
    <source>
        <dbReference type="EMBL" id="AHF00670.1"/>
    </source>
</evidence>
<dbReference type="InParanoid" id="W0DQ15"/>
<dbReference type="EMBL" id="CP007030">
    <property type="protein sequence ID" value="AHF00670.1"/>
    <property type="molecule type" value="Genomic_DNA"/>
</dbReference>
<dbReference type="OrthoDB" id="9803532at2"/>
<organism evidence="2 3">
    <name type="scientific">Thiomicrospira aerophila AL3</name>
    <dbReference type="NCBI Taxonomy" id="717772"/>
    <lineage>
        <taxon>Bacteria</taxon>
        <taxon>Pseudomonadati</taxon>
        <taxon>Pseudomonadota</taxon>
        <taxon>Gammaproteobacteria</taxon>
        <taxon>Thiotrichales</taxon>
        <taxon>Piscirickettsiaceae</taxon>
        <taxon>Thiomicrospira</taxon>
    </lineage>
</organism>